<name>A0A0A9AJK4_ARUDO</name>
<reference evidence="1" key="1">
    <citation type="submission" date="2014-09" db="EMBL/GenBank/DDBJ databases">
        <authorList>
            <person name="Magalhaes I.L.F."/>
            <person name="Oliveira U."/>
            <person name="Santos F.R."/>
            <person name="Vidigal T.H.D.A."/>
            <person name="Brescovit A.D."/>
            <person name="Santos A.J."/>
        </authorList>
    </citation>
    <scope>NUCLEOTIDE SEQUENCE</scope>
    <source>
        <tissue evidence="1">Shoot tissue taken approximately 20 cm above the soil surface</tissue>
    </source>
</reference>
<reference evidence="1" key="2">
    <citation type="journal article" date="2015" name="Data Brief">
        <title>Shoot transcriptome of the giant reed, Arundo donax.</title>
        <authorList>
            <person name="Barrero R.A."/>
            <person name="Guerrero F.D."/>
            <person name="Moolhuijzen P."/>
            <person name="Goolsby J.A."/>
            <person name="Tidwell J."/>
            <person name="Bellgard S.E."/>
            <person name="Bellgard M.I."/>
        </authorList>
    </citation>
    <scope>NUCLEOTIDE SEQUENCE</scope>
    <source>
        <tissue evidence="1">Shoot tissue taken approximately 20 cm above the soil surface</tissue>
    </source>
</reference>
<dbReference type="EMBL" id="GBRH01246544">
    <property type="protein sequence ID" value="JAD51351.1"/>
    <property type="molecule type" value="Transcribed_RNA"/>
</dbReference>
<evidence type="ECO:0000313" key="1">
    <source>
        <dbReference type="EMBL" id="JAD51351.1"/>
    </source>
</evidence>
<organism evidence="1">
    <name type="scientific">Arundo donax</name>
    <name type="common">Giant reed</name>
    <name type="synonym">Donax arundinaceus</name>
    <dbReference type="NCBI Taxonomy" id="35708"/>
    <lineage>
        <taxon>Eukaryota</taxon>
        <taxon>Viridiplantae</taxon>
        <taxon>Streptophyta</taxon>
        <taxon>Embryophyta</taxon>
        <taxon>Tracheophyta</taxon>
        <taxon>Spermatophyta</taxon>
        <taxon>Magnoliopsida</taxon>
        <taxon>Liliopsida</taxon>
        <taxon>Poales</taxon>
        <taxon>Poaceae</taxon>
        <taxon>PACMAD clade</taxon>
        <taxon>Arundinoideae</taxon>
        <taxon>Arundineae</taxon>
        <taxon>Arundo</taxon>
    </lineage>
</organism>
<protein>
    <submittedName>
        <fullName evidence="1">Uncharacterized protein</fullName>
    </submittedName>
</protein>
<dbReference type="AlphaFoldDB" id="A0A0A9AJK4"/>
<sequence>MCNDRSGDAAELASIV</sequence>
<accession>A0A0A9AJK4</accession>
<proteinExistence type="predicted"/>